<sequence length="599" mass="67505">MAEGNGEVLLEESMKIEEVDTERTEDYHKLIEYGLDEKVAAKLDEIYKTGKLAHVDLDERALDALKEFPVDGALNVLGQFLDSNLEHVSNKSAYLCGVMKTYRQKSRAGSSQGAAAPAPAPVKGPDEEKIKQILERTGYTLDVTTGQRKYGGPPPGCDSTPPGPGCEVFCGKIPKDMYEDELIPLFEECGTIWDLRLMMDPMTGTNRGYAFVTFTSRDAAQLAVQKLDNYEIKPGKTLKINISVPNLRLFVGNIPKSKGKEEILEEFGKLTAGLMEVIIYSSPDDKKKNRGFCFLEYESHKAASLAKRRLGTGRIKVWGCDIIVDWADPQEEPDEQTMSKVKVLYVRNLTQEISEEKLKESFEQYGKVERVKKIKDYAFIHFEDRENAVKAMEELDGKEMGGSNIEVSLAKPPSDKKKKEEILRARERRMMQMMQVRGGMMPGAMPIRGPPGQGPRTGAGIRGPMGRGDYDYDYDYYGYGDYRGGYSDPYYDDYYRYEDYYYDYPPAPPQARGRGRQPQPELEEASTLNSTSVYFDSGTQDNSFDSCKRKFDGGHQNQGESKRRYQSTWGNQPLAQQPLGAAGVNGEPQWYQDSYASWS</sequence>
<evidence type="ECO:0000256" key="4">
    <source>
        <dbReference type="ARBA" id="ARBA00022884"/>
    </source>
</evidence>
<dbReference type="InterPro" id="IPR041337">
    <property type="entry name" value="hnRNP_Q_AcD"/>
</dbReference>
<dbReference type="InterPro" id="IPR012677">
    <property type="entry name" value="Nucleotide-bd_a/b_plait_sf"/>
</dbReference>
<dbReference type="SUPFAM" id="SSF54928">
    <property type="entry name" value="RNA-binding domain, RBD"/>
    <property type="match status" value="3"/>
</dbReference>
<dbReference type="CDD" id="cd12251">
    <property type="entry name" value="RRM3_hnRNPR_like"/>
    <property type="match status" value="1"/>
</dbReference>
<evidence type="ECO:0000256" key="2">
    <source>
        <dbReference type="ARBA" id="ARBA00022490"/>
    </source>
</evidence>
<dbReference type="InterPro" id="IPR006535">
    <property type="entry name" value="HnRNP_R/Q_splicing_fac"/>
</dbReference>
<feature type="domain" description="RRM" evidence="7">
    <location>
        <begin position="247"/>
        <end position="329"/>
    </location>
</feature>
<comment type="caution">
    <text evidence="8">The sequence shown here is derived from an EMBL/GenBank/DDBJ whole genome shotgun (WGS) entry which is preliminary data.</text>
</comment>
<keyword evidence="3" id="KW-0677">Repeat</keyword>
<dbReference type="EMBL" id="JASPKY010000294">
    <property type="protein sequence ID" value="KAK9710347.1"/>
    <property type="molecule type" value="Genomic_DNA"/>
</dbReference>
<feature type="compositionally biased region" description="Polar residues" evidence="6">
    <location>
        <begin position="526"/>
        <end position="545"/>
    </location>
</feature>
<dbReference type="FunFam" id="3.30.70.330:FF:000175">
    <property type="entry name" value="Heterogeneous nuclear ribonucleoprotein Q"/>
    <property type="match status" value="1"/>
</dbReference>
<dbReference type="NCBIfam" id="TIGR01648">
    <property type="entry name" value="hnRNP-R-Q"/>
    <property type="match status" value="1"/>
</dbReference>
<evidence type="ECO:0000259" key="7">
    <source>
        <dbReference type="PROSITE" id="PS50102"/>
    </source>
</evidence>
<dbReference type="InterPro" id="IPR035979">
    <property type="entry name" value="RBD_domain_sf"/>
</dbReference>
<dbReference type="Pfam" id="PF00076">
    <property type="entry name" value="RRM_1"/>
    <property type="match status" value="3"/>
</dbReference>
<dbReference type="FunFam" id="3.30.70.330:FF:000024">
    <property type="entry name" value="Heterogeneous nuclear ribonucleoprotein q isoform"/>
    <property type="match status" value="1"/>
</dbReference>
<dbReference type="CDD" id="cd12249">
    <property type="entry name" value="RRM1_hnRNPR_like"/>
    <property type="match status" value="1"/>
</dbReference>
<gene>
    <name evidence="8" type="ORF">QE152_g26084</name>
</gene>
<feature type="region of interest" description="Disordered" evidence="6">
    <location>
        <begin position="505"/>
        <end position="587"/>
    </location>
</feature>
<evidence type="ECO:0000313" key="9">
    <source>
        <dbReference type="Proteomes" id="UP001458880"/>
    </source>
</evidence>
<keyword evidence="8" id="KW-0687">Ribonucleoprotein</keyword>
<dbReference type="AlphaFoldDB" id="A0AAW1JZI8"/>
<dbReference type="Proteomes" id="UP001458880">
    <property type="component" value="Unassembled WGS sequence"/>
</dbReference>
<reference evidence="8 9" key="1">
    <citation type="journal article" date="2024" name="BMC Genomics">
        <title>De novo assembly and annotation of Popillia japonica's genome with initial clues to its potential as an invasive pest.</title>
        <authorList>
            <person name="Cucini C."/>
            <person name="Boschi S."/>
            <person name="Funari R."/>
            <person name="Cardaioli E."/>
            <person name="Iannotti N."/>
            <person name="Marturano G."/>
            <person name="Paoli F."/>
            <person name="Bruttini M."/>
            <person name="Carapelli A."/>
            <person name="Frati F."/>
            <person name="Nardi F."/>
        </authorList>
    </citation>
    <scope>NUCLEOTIDE SEQUENCE [LARGE SCALE GENOMIC DNA]</scope>
    <source>
        <strain evidence="8">DMR45628</strain>
    </source>
</reference>
<feature type="compositionally biased region" description="Low complexity" evidence="6">
    <location>
        <begin position="510"/>
        <end position="520"/>
    </location>
</feature>
<dbReference type="GO" id="GO:0005737">
    <property type="term" value="C:cytoplasm"/>
    <property type="evidence" value="ECO:0007669"/>
    <property type="project" value="UniProtKB-SubCell"/>
</dbReference>
<dbReference type="GO" id="GO:0003723">
    <property type="term" value="F:RNA binding"/>
    <property type="evidence" value="ECO:0007669"/>
    <property type="project" value="UniProtKB-UniRule"/>
</dbReference>
<dbReference type="CDD" id="cd12250">
    <property type="entry name" value="RRM2_hnRNPR_like"/>
    <property type="match status" value="1"/>
</dbReference>
<dbReference type="PANTHER" id="PTHR21245">
    <property type="entry name" value="HETEROGENEOUS NUCLEAR RIBONUCLEOPROTEIN"/>
    <property type="match status" value="1"/>
</dbReference>
<feature type="domain" description="RRM" evidence="7">
    <location>
        <begin position="166"/>
        <end position="245"/>
    </location>
</feature>
<accession>A0AAW1JZI8</accession>
<dbReference type="PROSITE" id="PS50102">
    <property type="entry name" value="RRM"/>
    <property type="match status" value="3"/>
</dbReference>
<organism evidence="8 9">
    <name type="scientific">Popillia japonica</name>
    <name type="common">Japanese beetle</name>
    <dbReference type="NCBI Taxonomy" id="7064"/>
    <lineage>
        <taxon>Eukaryota</taxon>
        <taxon>Metazoa</taxon>
        <taxon>Ecdysozoa</taxon>
        <taxon>Arthropoda</taxon>
        <taxon>Hexapoda</taxon>
        <taxon>Insecta</taxon>
        <taxon>Pterygota</taxon>
        <taxon>Neoptera</taxon>
        <taxon>Endopterygota</taxon>
        <taxon>Coleoptera</taxon>
        <taxon>Polyphaga</taxon>
        <taxon>Scarabaeiformia</taxon>
        <taxon>Scarabaeidae</taxon>
        <taxon>Rutelinae</taxon>
        <taxon>Popillia</taxon>
    </lineage>
</organism>
<proteinExistence type="predicted"/>
<dbReference type="GO" id="GO:1990904">
    <property type="term" value="C:ribonucleoprotein complex"/>
    <property type="evidence" value="ECO:0007669"/>
    <property type="project" value="UniProtKB-KW"/>
</dbReference>
<comment type="subcellular location">
    <subcellularLocation>
        <location evidence="1">Cytoplasm</location>
    </subcellularLocation>
</comment>
<evidence type="ECO:0000256" key="6">
    <source>
        <dbReference type="SAM" id="MobiDB-lite"/>
    </source>
</evidence>
<feature type="compositionally biased region" description="Polar residues" evidence="6">
    <location>
        <begin position="566"/>
        <end position="575"/>
    </location>
</feature>
<feature type="domain" description="RRM" evidence="7">
    <location>
        <begin position="342"/>
        <end position="412"/>
    </location>
</feature>
<dbReference type="InterPro" id="IPR000504">
    <property type="entry name" value="RRM_dom"/>
</dbReference>
<dbReference type="Gene3D" id="3.30.70.330">
    <property type="match status" value="3"/>
</dbReference>
<evidence type="ECO:0000256" key="5">
    <source>
        <dbReference type="PROSITE-ProRule" id="PRU00176"/>
    </source>
</evidence>
<keyword evidence="2" id="KW-0963">Cytoplasm</keyword>
<keyword evidence="9" id="KW-1185">Reference proteome</keyword>
<evidence type="ECO:0000256" key="1">
    <source>
        <dbReference type="ARBA" id="ARBA00004496"/>
    </source>
</evidence>
<dbReference type="Pfam" id="PF18360">
    <property type="entry name" value="hnRNP_Q_AcD"/>
    <property type="match status" value="1"/>
</dbReference>
<protein>
    <submittedName>
        <fullName evidence="8">Heterogeneous nuclear ribonucleoprotein Q acidic domain</fullName>
    </submittedName>
</protein>
<dbReference type="CDD" id="cd21065">
    <property type="entry name" value="NURR_Syncrip-like"/>
    <property type="match status" value="1"/>
</dbReference>
<evidence type="ECO:0000313" key="8">
    <source>
        <dbReference type="EMBL" id="KAK9710347.1"/>
    </source>
</evidence>
<evidence type="ECO:0000256" key="3">
    <source>
        <dbReference type="ARBA" id="ARBA00022737"/>
    </source>
</evidence>
<dbReference type="SMART" id="SM00360">
    <property type="entry name" value="RRM"/>
    <property type="match status" value="3"/>
</dbReference>
<keyword evidence="4 5" id="KW-0694">RNA-binding</keyword>
<dbReference type="FunFam" id="3.30.70.330:FF:000213">
    <property type="entry name" value="Uncharacterized protein, isoform R"/>
    <property type="match status" value="1"/>
</dbReference>
<name>A0AAW1JZI8_POPJA</name>